<evidence type="ECO:0000313" key="3">
    <source>
        <dbReference type="EMBL" id="AWM39430.1"/>
    </source>
</evidence>
<feature type="domain" description="Lipid/polyisoprenoid-binding YceI-like" evidence="2">
    <location>
        <begin position="24"/>
        <end position="179"/>
    </location>
</feature>
<dbReference type="PANTHER" id="PTHR34406:SF1">
    <property type="entry name" value="PROTEIN YCEI"/>
    <property type="match status" value="1"/>
</dbReference>
<dbReference type="Proteomes" id="UP000245802">
    <property type="component" value="Chromosome"/>
</dbReference>
<dbReference type="SUPFAM" id="SSF101874">
    <property type="entry name" value="YceI-like"/>
    <property type="match status" value="1"/>
</dbReference>
<dbReference type="RefSeq" id="WP_010047192.1">
    <property type="nucleotide sequence ID" value="NZ_CP025958.1"/>
</dbReference>
<dbReference type="KEGG" id="gog:C1280_22190"/>
<dbReference type="EMBL" id="CP025958">
    <property type="protein sequence ID" value="AWM39430.1"/>
    <property type="molecule type" value="Genomic_DNA"/>
</dbReference>
<sequence>MPKSLVAVALLAALSVTAAAADTKYALTGENTKVTFVGKKPDGKHTGGFGKVSGTATVTDGDPSKLAVTVDIETESLYSDDAKLTGHLRNADFFDVKNQPKATFKSTKVEKTAAGYTVTGDLTLLGKTKPVSFPATITEKDGKLEVSAEFAIDRTQWGMNYGKGKIDDKVDLGIKVEAKK</sequence>
<keyword evidence="1" id="KW-0732">Signal</keyword>
<accession>A0A2Z3HDR2</accession>
<evidence type="ECO:0000313" key="4">
    <source>
        <dbReference type="Proteomes" id="UP000245802"/>
    </source>
</evidence>
<organism evidence="3 4">
    <name type="scientific">Gemmata obscuriglobus</name>
    <dbReference type="NCBI Taxonomy" id="114"/>
    <lineage>
        <taxon>Bacteria</taxon>
        <taxon>Pseudomonadati</taxon>
        <taxon>Planctomycetota</taxon>
        <taxon>Planctomycetia</taxon>
        <taxon>Gemmatales</taxon>
        <taxon>Gemmataceae</taxon>
        <taxon>Gemmata</taxon>
    </lineage>
</organism>
<protein>
    <submittedName>
        <fullName evidence="3">YceI family protein</fullName>
    </submittedName>
</protein>
<feature type="chain" id="PRO_5016421010" evidence="1">
    <location>
        <begin position="21"/>
        <end position="180"/>
    </location>
</feature>
<dbReference type="InterPro" id="IPR036761">
    <property type="entry name" value="TTHA0802/YceI-like_sf"/>
</dbReference>
<reference evidence="3 4" key="1">
    <citation type="submission" date="2018-01" db="EMBL/GenBank/DDBJ databases">
        <title>G. obscuriglobus.</title>
        <authorList>
            <person name="Franke J."/>
            <person name="Blomberg W."/>
            <person name="Selmecki A."/>
        </authorList>
    </citation>
    <scope>NUCLEOTIDE SEQUENCE [LARGE SCALE GENOMIC DNA]</scope>
    <source>
        <strain evidence="3 4">DSM 5831</strain>
    </source>
</reference>
<dbReference type="OrthoDB" id="9811006at2"/>
<dbReference type="InterPro" id="IPR007372">
    <property type="entry name" value="Lipid/polyisoprenoid-bd_YceI"/>
</dbReference>
<evidence type="ECO:0000256" key="1">
    <source>
        <dbReference type="SAM" id="SignalP"/>
    </source>
</evidence>
<dbReference type="Gene3D" id="2.40.128.110">
    <property type="entry name" value="Lipid/polyisoprenoid-binding, YceI-like"/>
    <property type="match status" value="1"/>
</dbReference>
<feature type="signal peptide" evidence="1">
    <location>
        <begin position="1"/>
        <end position="20"/>
    </location>
</feature>
<dbReference type="SMART" id="SM00867">
    <property type="entry name" value="YceI"/>
    <property type="match status" value="1"/>
</dbReference>
<evidence type="ECO:0000259" key="2">
    <source>
        <dbReference type="SMART" id="SM00867"/>
    </source>
</evidence>
<dbReference type="Pfam" id="PF04264">
    <property type="entry name" value="YceI"/>
    <property type="match status" value="1"/>
</dbReference>
<proteinExistence type="predicted"/>
<dbReference type="PANTHER" id="PTHR34406">
    <property type="entry name" value="PROTEIN YCEI"/>
    <property type="match status" value="1"/>
</dbReference>
<gene>
    <name evidence="3" type="ORF">C1280_22190</name>
</gene>
<name>A0A2Z3HDR2_9BACT</name>
<dbReference type="AlphaFoldDB" id="A0A2Z3HDR2"/>
<keyword evidence="4" id="KW-1185">Reference proteome</keyword>